<name>A0A4U5MTQ1_STECR</name>
<reference evidence="2 3" key="1">
    <citation type="journal article" date="2015" name="Genome Biol.">
        <title>Comparative genomics of Steinernema reveals deeply conserved gene regulatory networks.</title>
        <authorList>
            <person name="Dillman A.R."/>
            <person name="Macchietto M."/>
            <person name="Porter C.F."/>
            <person name="Rogers A."/>
            <person name="Williams B."/>
            <person name="Antoshechkin I."/>
            <person name="Lee M.M."/>
            <person name="Goodwin Z."/>
            <person name="Lu X."/>
            <person name="Lewis E.E."/>
            <person name="Goodrich-Blair H."/>
            <person name="Stock S.P."/>
            <person name="Adams B.J."/>
            <person name="Sternberg P.W."/>
            <person name="Mortazavi A."/>
        </authorList>
    </citation>
    <scope>NUCLEOTIDE SEQUENCE [LARGE SCALE GENOMIC DNA]</scope>
    <source>
        <strain evidence="2 3">ALL</strain>
    </source>
</reference>
<evidence type="ECO:0000313" key="3">
    <source>
        <dbReference type="Proteomes" id="UP000298663"/>
    </source>
</evidence>
<proteinExistence type="predicted"/>
<accession>A0A4U5MTQ1</accession>
<reference evidence="2 3" key="2">
    <citation type="journal article" date="2019" name="G3 (Bethesda)">
        <title>Hybrid Assembly of the Genome of the Entomopathogenic Nematode Steinernema carpocapsae Identifies the X-Chromosome.</title>
        <authorList>
            <person name="Serra L."/>
            <person name="Macchietto M."/>
            <person name="Macias-Munoz A."/>
            <person name="McGill C.J."/>
            <person name="Rodriguez I.M."/>
            <person name="Rodriguez B."/>
            <person name="Murad R."/>
            <person name="Mortazavi A."/>
        </authorList>
    </citation>
    <scope>NUCLEOTIDE SEQUENCE [LARGE SCALE GENOMIC DNA]</scope>
    <source>
        <strain evidence="2 3">ALL</strain>
    </source>
</reference>
<evidence type="ECO:0000256" key="1">
    <source>
        <dbReference type="SAM" id="MobiDB-lite"/>
    </source>
</evidence>
<keyword evidence="3" id="KW-1185">Reference proteome</keyword>
<evidence type="ECO:0000313" key="2">
    <source>
        <dbReference type="EMBL" id="TKR72892.1"/>
    </source>
</evidence>
<organism evidence="2 3">
    <name type="scientific">Steinernema carpocapsae</name>
    <name type="common">Entomopathogenic nematode</name>
    <dbReference type="NCBI Taxonomy" id="34508"/>
    <lineage>
        <taxon>Eukaryota</taxon>
        <taxon>Metazoa</taxon>
        <taxon>Ecdysozoa</taxon>
        <taxon>Nematoda</taxon>
        <taxon>Chromadorea</taxon>
        <taxon>Rhabditida</taxon>
        <taxon>Tylenchina</taxon>
        <taxon>Panagrolaimomorpha</taxon>
        <taxon>Strongyloidoidea</taxon>
        <taxon>Steinernematidae</taxon>
        <taxon>Steinernema</taxon>
    </lineage>
</organism>
<protein>
    <submittedName>
        <fullName evidence="2">Uncharacterized protein</fullName>
    </submittedName>
</protein>
<comment type="caution">
    <text evidence="2">The sequence shown here is derived from an EMBL/GenBank/DDBJ whole genome shotgun (WGS) entry which is preliminary data.</text>
</comment>
<dbReference type="EMBL" id="AZBU02000006">
    <property type="protein sequence ID" value="TKR72892.1"/>
    <property type="molecule type" value="Genomic_DNA"/>
</dbReference>
<dbReference type="AlphaFoldDB" id="A0A4U5MTQ1"/>
<dbReference type="Proteomes" id="UP000298663">
    <property type="component" value="Unassembled WGS sequence"/>
</dbReference>
<feature type="region of interest" description="Disordered" evidence="1">
    <location>
        <begin position="1"/>
        <end position="30"/>
    </location>
</feature>
<sequence>MLRVGFSDRVTPKLQVGSGSGNPETSGSGSGVVVACHSHRVWLVNLSVARCKCVHVCDNSVRERMNGPL</sequence>
<gene>
    <name evidence="2" type="ORF">L596_020278</name>
</gene>